<keyword evidence="2" id="KW-1185">Reference proteome</keyword>
<comment type="caution">
    <text evidence="1">The sequence shown here is derived from an EMBL/GenBank/DDBJ whole genome shotgun (WGS) entry which is preliminary data.</text>
</comment>
<proteinExistence type="predicted"/>
<protein>
    <submittedName>
        <fullName evidence="1">Uncharacterized protein</fullName>
    </submittedName>
</protein>
<reference evidence="2" key="1">
    <citation type="submission" date="2016-06" db="EMBL/GenBank/DDBJ databases">
        <title>Parallel loss of symbiosis genes in relatives of nitrogen-fixing non-legume Parasponia.</title>
        <authorList>
            <person name="Van Velzen R."/>
            <person name="Holmer R."/>
            <person name="Bu F."/>
            <person name="Rutten L."/>
            <person name="Van Zeijl A."/>
            <person name="Liu W."/>
            <person name="Santuari L."/>
            <person name="Cao Q."/>
            <person name="Sharma T."/>
            <person name="Shen D."/>
            <person name="Roswanjaya Y."/>
            <person name="Wardhani T."/>
            <person name="Kalhor M.S."/>
            <person name="Jansen J."/>
            <person name="Van den Hoogen J."/>
            <person name="Gungor B."/>
            <person name="Hartog M."/>
            <person name="Hontelez J."/>
            <person name="Verver J."/>
            <person name="Yang W.-C."/>
            <person name="Schijlen E."/>
            <person name="Repin R."/>
            <person name="Schilthuizen M."/>
            <person name="Schranz E."/>
            <person name="Heidstra R."/>
            <person name="Miyata K."/>
            <person name="Fedorova E."/>
            <person name="Kohlen W."/>
            <person name="Bisseling T."/>
            <person name="Smit S."/>
            <person name="Geurts R."/>
        </authorList>
    </citation>
    <scope>NUCLEOTIDE SEQUENCE [LARGE SCALE GENOMIC DNA]</scope>
    <source>
        <strain evidence="2">cv. WU1-14</strain>
    </source>
</reference>
<name>A0A2P5B1F7_PARAD</name>
<organism evidence="1 2">
    <name type="scientific">Parasponia andersonii</name>
    <name type="common">Sponia andersonii</name>
    <dbReference type="NCBI Taxonomy" id="3476"/>
    <lineage>
        <taxon>Eukaryota</taxon>
        <taxon>Viridiplantae</taxon>
        <taxon>Streptophyta</taxon>
        <taxon>Embryophyta</taxon>
        <taxon>Tracheophyta</taxon>
        <taxon>Spermatophyta</taxon>
        <taxon>Magnoliopsida</taxon>
        <taxon>eudicotyledons</taxon>
        <taxon>Gunneridae</taxon>
        <taxon>Pentapetalae</taxon>
        <taxon>rosids</taxon>
        <taxon>fabids</taxon>
        <taxon>Rosales</taxon>
        <taxon>Cannabaceae</taxon>
        <taxon>Parasponia</taxon>
    </lineage>
</organism>
<gene>
    <name evidence="1" type="ORF">PanWU01x14_280860</name>
</gene>
<dbReference type="Proteomes" id="UP000237105">
    <property type="component" value="Unassembled WGS sequence"/>
</dbReference>
<sequence length="127" mass="13634">MAEDVFGDKDLFSFHKKFSGPFAIDGSLFGKSSHEGLNATTRGNAGLSEAILNYGSHACDVCNIALVLGYKKCLGPSFPQSLSSPRGGCDVTGSWLSLKLKFLCLMLLLLLHNCPSQLLRAIMFMSG</sequence>
<accession>A0A2P5B1F7</accession>
<evidence type="ECO:0000313" key="2">
    <source>
        <dbReference type="Proteomes" id="UP000237105"/>
    </source>
</evidence>
<dbReference type="EMBL" id="JXTB01000389">
    <property type="protein sequence ID" value="PON42586.1"/>
    <property type="molecule type" value="Genomic_DNA"/>
</dbReference>
<evidence type="ECO:0000313" key="1">
    <source>
        <dbReference type="EMBL" id="PON42586.1"/>
    </source>
</evidence>
<dbReference type="AlphaFoldDB" id="A0A2P5B1F7"/>